<protein>
    <submittedName>
        <fullName evidence="2">Uncharacterized protein</fullName>
    </submittedName>
</protein>
<feature type="non-terminal residue" evidence="2">
    <location>
        <position position="1"/>
    </location>
</feature>
<name>A0A0L8GCD5_OCTBM</name>
<evidence type="ECO:0000313" key="2">
    <source>
        <dbReference type="EMBL" id="KOF74686.1"/>
    </source>
</evidence>
<reference evidence="2" key="1">
    <citation type="submission" date="2015-07" db="EMBL/GenBank/DDBJ databases">
        <title>MeaNS - Measles Nucleotide Surveillance Program.</title>
        <authorList>
            <person name="Tran T."/>
            <person name="Druce J."/>
        </authorList>
    </citation>
    <scope>NUCLEOTIDE SEQUENCE</scope>
    <source>
        <strain evidence="2">UCB-OBI-ISO-001</strain>
        <tissue evidence="2">Gonad</tissue>
    </source>
</reference>
<organism evidence="2">
    <name type="scientific">Octopus bimaculoides</name>
    <name type="common">California two-spotted octopus</name>
    <dbReference type="NCBI Taxonomy" id="37653"/>
    <lineage>
        <taxon>Eukaryota</taxon>
        <taxon>Metazoa</taxon>
        <taxon>Spiralia</taxon>
        <taxon>Lophotrochozoa</taxon>
        <taxon>Mollusca</taxon>
        <taxon>Cephalopoda</taxon>
        <taxon>Coleoidea</taxon>
        <taxon>Octopodiformes</taxon>
        <taxon>Octopoda</taxon>
        <taxon>Incirrata</taxon>
        <taxon>Octopodidae</taxon>
        <taxon>Octopus</taxon>
    </lineage>
</organism>
<feature type="region of interest" description="Disordered" evidence="1">
    <location>
        <begin position="1"/>
        <end position="20"/>
    </location>
</feature>
<feature type="compositionally biased region" description="Basic and acidic residues" evidence="1">
    <location>
        <begin position="7"/>
        <end position="20"/>
    </location>
</feature>
<accession>A0A0L8GCD5</accession>
<proteinExistence type="predicted"/>
<feature type="region of interest" description="Disordered" evidence="1">
    <location>
        <begin position="31"/>
        <end position="62"/>
    </location>
</feature>
<dbReference type="EMBL" id="KQ422527">
    <property type="protein sequence ID" value="KOF74686.1"/>
    <property type="molecule type" value="Genomic_DNA"/>
</dbReference>
<feature type="compositionally biased region" description="Basic and acidic residues" evidence="1">
    <location>
        <begin position="32"/>
        <end position="62"/>
    </location>
</feature>
<gene>
    <name evidence="2" type="ORF">OCBIM_22035756mg</name>
</gene>
<sequence length="122" mass="15175">QTRNCHIRKETRRERERERIVKLSKRKSIIKYTDRKIPRKTEEREKESRQTDTQKREGDETKREIKKYGFVKKFKRWEVETRREMDKYKNERLPQQRLPSVTQIQAIIPELLQEERLSSVIY</sequence>
<dbReference type="AlphaFoldDB" id="A0A0L8GCD5"/>
<evidence type="ECO:0000256" key="1">
    <source>
        <dbReference type="SAM" id="MobiDB-lite"/>
    </source>
</evidence>